<evidence type="ECO:0000256" key="1">
    <source>
        <dbReference type="SAM" id="Coils"/>
    </source>
</evidence>
<reference evidence="3 4" key="1">
    <citation type="submission" date="2014-06" db="EMBL/GenBank/DDBJ databases">
        <authorList>
            <person name="Swart Estienne"/>
        </authorList>
    </citation>
    <scope>NUCLEOTIDE SEQUENCE [LARGE SCALE GENOMIC DNA]</scope>
    <source>
        <strain evidence="3 4">130c</strain>
    </source>
</reference>
<feature type="coiled-coil region" evidence="1">
    <location>
        <begin position="176"/>
        <end position="238"/>
    </location>
</feature>
<organism evidence="3 4">
    <name type="scientific">Stylonychia lemnae</name>
    <name type="common">Ciliate</name>
    <dbReference type="NCBI Taxonomy" id="5949"/>
    <lineage>
        <taxon>Eukaryota</taxon>
        <taxon>Sar</taxon>
        <taxon>Alveolata</taxon>
        <taxon>Ciliophora</taxon>
        <taxon>Intramacronucleata</taxon>
        <taxon>Spirotrichea</taxon>
        <taxon>Stichotrichia</taxon>
        <taxon>Sporadotrichida</taxon>
        <taxon>Oxytrichidae</taxon>
        <taxon>Stylonychinae</taxon>
        <taxon>Stylonychia</taxon>
    </lineage>
</organism>
<feature type="region of interest" description="Disordered" evidence="2">
    <location>
        <begin position="327"/>
        <end position="370"/>
    </location>
</feature>
<dbReference type="InParanoid" id="A0A078AZV7"/>
<keyword evidence="4" id="KW-1185">Reference proteome</keyword>
<proteinExistence type="predicted"/>
<evidence type="ECO:0000313" key="3">
    <source>
        <dbReference type="EMBL" id="CDW87626.1"/>
    </source>
</evidence>
<gene>
    <name evidence="3" type="primary">Contig16848.g17949</name>
    <name evidence="3" type="ORF">STYLEM_16736</name>
</gene>
<evidence type="ECO:0008006" key="5">
    <source>
        <dbReference type="Google" id="ProtNLM"/>
    </source>
</evidence>
<accession>A0A078AZV7</accession>
<name>A0A078AZV7_STYLE</name>
<dbReference type="Proteomes" id="UP000039865">
    <property type="component" value="Unassembled WGS sequence"/>
</dbReference>
<sequence>MNVSSMYHQTFNKSGNHAGILQEISQNNNQLMASYSTDKQSPLEAKIQTKWSNELQNELISELKHNLNQETQINQDLRLKLEQIARKHLIDKENLDTEKNQLNQKLQQVNMHMQQLMQENVTLKKQNVYLERTNKEFTHKNKVYQNQLTQLRAFVVHLTSDLDAHKKKDFRYPLAIDCNDKNLIILRQDLERLQNESKRHLNDLKIITSKFEQSQEALNESKLQINKLKKESNVLIQQLKNQLIGAVRRINYLIEEKKKIEEEITKRAKYTAKLELKIVQENLNNKGLRQKVQNLQDGQHEAKIREQLDDFDKQYCIQSNNIMSQSQKISSIKEQKRPNTTLKTVGVNIPISGRRQSQSRQMNQSQNLSTRRTLNLQSVQNDVQLPFIQFTMPQTVSSPIINSKSHSRSQSQSRPTVTINPYQNQMNSNSKQGNDLTPKKFENQNNNLVGNSQNLNMNSSNQNILSECLSQSDHLNQPAIINQNTYLMQQALNNHQRQQISQINGNNNCNFQDMQSIEDMFASMDRQVQAYYQLQQNIEVYDEQEKQETAESMNWPRSTQSINMNTNYKQKFENEDEDAFDQEVQIVNSKGSFIVNGNASNSTPINLNQKQYYNQNFNDIDDDMRLDDFQPPCNAFNAQNFLGGNVIEETTEEENDSCNY</sequence>
<dbReference type="EMBL" id="CCKQ01015790">
    <property type="protein sequence ID" value="CDW87626.1"/>
    <property type="molecule type" value="Genomic_DNA"/>
</dbReference>
<dbReference type="AlphaFoldDB" id="A0A078AZV7"/>
<feature type="compositionally biased region" description="Polar residues" evidence="2">
    <location>
        <begin position="415"/>
        <end position="435"/>
    </location>
</feature>
<feature type="region of interest" description="Disordered" evidence="2">
    <location>
        <begin position="399"/>
        <end position="436"/>
    </location>
</feature>
<evidence type="ECO:0000313" key="4">
    <source>
        <dbReference type="Proteomes" id="UP000039865"/>
    </source>
</evidence>
<feature type="compositionally biased region" description="Low complexity" evidence="2">
    <location>
        <begin position="352"/>
        <end position="369"/>
    </location>
</feature>
<feature type="coiled-coil region" evidence="1">
    <location>
        <begin position="60"/>
        <end position="133"/>
    </location>
</feature>
<keyword evidence="1" id="KW-0175">Coiled coil</keyword>
<protein>
    <recommendedName>
        <fullName evidence="5">Lebercilin domain-containing protein</fullName>
    </recommendedName>
</protein>
<dbReference type="OMA" id="RISIQFP"/>
<evidence type="ECO:0000256" key="2">
    <source>
        <dbReference type="SAM" id="MobiDB-lite"/>
    </source>
</evidence>